<feature type="transmembrane region" description="Helical" evidence="5">
    <location>
        <begin position="33"/>
        <end position="54"/>
    </location>
</feature>
<feature type="transmembrane region" description="Helical" evidence="5">
    <location>
        <begin position="66"/>
        <end position="84"/>
    </location>
</feature>
<dbReference type="OrthoDB" id="673526at2"/>
<dbReference type="RefSeq" id="WP_111062745.1">
    <property type="nucleotide sequence ID" value="NZ_JBHUCU010000016.1"/>
</dbReference>
<dbReference type="Pfam" id="PF13564">
    <property type="entry name" value="DoxX_2"/>
    <property type="match status" value="1"/>
</dbReference>
<evidence type="ECO:0000256" key="4">
    <source>
        <dbReference type="ARBA" id="ARBA00023136"/>
    </source>
</evidence>
<proteinExistence type="predicted"/>
<evidence type="ECO:0000313" key="6">
    <source>
        <dbReference type="EMBL" id="PZE17220.1"/>
    </source>
</evidence>
<feature type="transmembrane region" description="Helical" evidence="5">
    <location>
        <begin position="127"/>
        <end position="145"/>
    </location>
</feature>
<comment type="subcellular location">
    <subcellularLocation>
        <location evidence="1">Membrane</location>
        <topology evidence="1">Multi-pass membrane protein</topology>
    </subcellularLocation>
</comment>
<evidence type="ECO:0000313" key="7">
    <source>
        <dbReference type="Proteomes" id="UP000249248"/>
    </source>
</evidence>
<evidence type="ECO:0000256" key="1">
    <source>
        <dbReference type="ARBA" id="ARBA00004141"/>
    </source>
</evidence>
<keyword evidence="7" id="KW-1185">Reference proteome</keyword>
<evidence type="ECO:0000256" key="5">
    <source>
        <dbReference type="SAM" id="Phobius"/>
    </source>
</evidence>
<dbReference type="PANTHER" id="PTHR36974:SF1">
    <property type="entry name" value="DOXX FAMILY MEMBRANE PROTEIN"/>
    <property type="match status" value="1"/>
</dbReference>
<dbReference type="InterPro" id="IPR032808">
    <property type="entry name" value="DoxX"/>
</dbReference>
<dbReference type="GO" id="GO:0016020">
    <property type="term" value="C:membrane"/>
    <property type="evidence" value="ECO:0007669"/>
    <property type="project" value="UniProtKB-SubCell"/>
</dbReference>
<keyword evidence="4 5" id="KW-0472">Membrane</keyword>
<keyword evidence="2 5" id="KW-0812">Transmembrane</keyword>
<dbReference type="PANTHER" id="PTHR36974">
    <property type="entry name" value="MEMBRANE PROTEIN-RELATED"/>
    <property type="match status" value="1"/>
</dbReference>
<evidence type="ECO:0000256" key="2">
    <source>
        <dbReference type="ARBA" id="ARBA00022692"/>
    </source>
</evidence>
<sequence>MKPLFVLLLTFILTLLTIKFKQGHYNITLSARIAMSVMLLFTAIGHFLFTEGMTMMVPDFMPFKKSIVYLTGILEVLGAIGLHIPQIKALTAWLLILFFVLMLPANIKASLETINYQKGTFDGNGLLYLWFRMPLQLLFIIWIYMSTIKST</sequence>
<dbReference type="Proteomes" id="UP000249248">
    <property type="component" value="Unassembled WGS sequence"/>
</dbReference>
<accession>A0A2W1N103</accession>
<evidence type="ECO:0008006" key="8">
    <source>
        <dbReference type="Google" id="ProtNLM"/>
    </source>
</evidence>
<dbReference type="AlphaFoldDB" id="A0A2W1N103"/>
<organism evidence="6 7">
    <name type="scientific">Putridiphycobacter roseus</name>
    <dbReference type="NCBI Taxonomy" id="2219161"/>
    <lineage>
        <taxon>Bacteria</taxon>
        <taxon>Pseudomonadati</taxon>
        <taxon>Bacteroidota</taxon>
        <taxon>Flavobacteriia</taxon>
        <taxon>Flavobacteriales</taxon>
        <taxon>Crocinitomicaceae</taxon>
        <taxon>Putridiphycobacter</taxon>
    </lineage>
</organism>
<feature type="transmembrane region" description="Helical" evidence="5">
    <location>
        <begin position="90"/>
        <end position="107"/>
    </location>
</feature>
<protein>
    <recommendedName>
        <fullName evidence="8">DoxX family protein</fullName>
    </recommendedName>
</protein>
<reference evidence="6 7" key="1">
    <citation type="submission" date="2018-06" db="EMBL/GenBank/DDBJ databases">
        <title>The draft genome sequence of Crocinitomix sp. SM1701.</title>
        <authorList>
            <person name="Zhang X."/>
        </authorList>
    </citation>
    <scope>NUCLEOTIDE SEQUENCE [LARGE SCALE GENOMIC DNA]</scope>
    <source>
        <strain evidence="6 7">SM1701</strain>
    </source>
</reference>
<name>A0A2W1N103_9FLAO</name>
<keyword evidence="3 5" id="KW-1133">Transmembrane helix</keyword>
<evidence type="ECO:0000256" key="3">
    <source>
        <dbReference type="ARBA" id="ARBA00022989"/>
    </source>
</evidence>
<dbReference type="EMBL" id="QKSB01000004">
    <property type="protein sequence ID" value="PZE17220.1"/>
    <property type="molecule type" value="Genomic_DNA"/>
</dbReference>
<gene>
    <name evidence="6" type="ORF">DNU06_08070</name>
</gene>
<comment type="caution">
    <text evidence="6">The sequence shown here is derived from an EMBL/GenBank/DDBJ whole genome shotgun (WGS) entry which is preliminary data.</text>
</comment>